<feature type="region of interest" description="Disordered" evidence="1">
    <location>
        <begin position="31"/>
        <end position="180"/>
    </location>
</feature>
<feature type="compositionally biased region" description="Basic and acidic residues" evidence="1">
    <location>
        <begin position="51"/>
        <end position="81"/>
    </location>
</feature>
<feature type="compositionally biased region" description="Polar residues" evidence="1">
    <location>
        <begin position="88"/>
        <end position="101"/>
    </location>
</feature>
<organism evidence="2 3">
    <name type="scientific">Perkinsus olseni</name>
    <name type="common">Perkinsus atlanticus</name>
    <dbReference type="NCBI Taxonomy" id="32597"/>
    <lineage>
        <taxon>Eukaryota</taxon>
        <taxon>Sar</taxon>
        <taxon>Alveolata</taxon>
        <taxon>Perkinsozoa</taxon>
        <taxon>Perkinsea</taxon>
        <taxon>Perkinsida</taxon>
        <taxon>Perkinsidae</taxon>
        <taxon>Perkinsus</taxon>
    </lineage>
</organism>
<feature type="compositionally biased region" description="Basic and acidic residues" evidence="1">
    <location>
        <begin position="504"/>
        <end position="522"/>
    </location>
</feature>
<dbReference type="InterPro" id="IPR001969">
    <property type="entry name" value="Aspartic_peptidase_AS"/>
</dbReference>
<evidence type="ECO:0000313" key="2">
    <source>
        <dbReference type="EMBL" id="KAF4697037.1"/>
    </source>
</evidence>
<dbReference type="Proteomes" id="UP000541610">
    <property type="component" value="Unassembled WGS sequence"/>
</dbReference>
<name>A0A7J6PM81_PEROL</name>
<feature type="compositionally biased region" description="Polar residues" evidence="1">
    <location>
        <begin position="41"/>
        <end position="50"/>
    </location>
</feature>
<accession>A0A7J6PM81</accession>
<protein>
    <submittedName>
        <fullName evidence="2">Uncharacterized protein</fullName>
    </submittedName>
</protein>
<dbReference type="GO" id="GO:0006508">
    <property type="term" value="P:proteolysis"/>
    <property type="evidence" value="ECO:0007669"/>
    <property type="project" value="InterPro"/>
</dbReference>
<feature type="region of interest" description="Disordered" evidence="1">
    <location>
        <begin position="504"/>
        <end position="536"/>
    </location>
</feature>
<feature type="region of interest" description="Disordered" evidence="1">
    <location>
        <begin position="213"/>
        <end position="248"/>
    </location>
</feature>
<feature type="compositionally biased region" description="Acidic residues" evidence="1">
    <location>
        <begin position="140"/>
        <end position="149"/>
    </location>
</feature>
<gene>
    <name evidence="2" type="ORF">FOZ60_013388</name>
</gene>
<sequence length="675" mass="77127">MINLALFIDDIPSYPATIAGLARIALLEAPRRKTDDAENSLGDSTGSHYTGQDDTKVHEANPDDDHQADQHELGQPKKSPIEDEAAADSNTVEGDPSQKTSQNEESKKEEGGQEDGDIHDNDPLNDPHISAADEGIVSPFEDDFDEIPEDGTGQTALNKVTTDDLQVRGGLRPPNDTRAIAQAVPPRPAIPQGDPQMRTRGYLLPEQGMHGRQVENYHDPRGSSKPVHLKTIEERPPQPQRSGPPLRRRSTEWYENDYYHDDGHNLSRSSRWSEEEWDDWQEHQDRQKISKVISDVEWITPILGKDKYWDGSVDMPDSVALSEFRYKLTTSPDFEYQSECHKYFTVRHNLSDSIKKLLDVYEHNSDLQPETYHQPHKLNSRYWSDRLKQLWRYLSPVFGDSDGGFLETQWINMYLKKTDKFIDFYAHHESVAKELARTRGYKSLTEQEKKSHFYNCMPAKLKVHLDEQGYWTPGVVNYDRLILLAQSWCRVHWDKAVTVNHVDVSHPAKKTTDSEERDREPPGDLQQRPRSSEPVVKSYPVKLKVRDDEKVLNDPKNQEILQASCGRCLDTHKADTCCNPISYKEQRCRFCGLFHDLKTRCPEKFDSYQKKCPRCGRPNHGLSAIFIDNPGMGTSHYVDFQINDCEKTSRALLDSGAAMSVIHADELAKVPNVVI</sequence>
<feature type="compositionally biased region" description="Basic and acidic residues" evidence="1">
    <location>
        <begin position="213"/>
        <end position="222"/>
    </location>
</feature>
<dbReference type="OrthoDB" id="435779at2759"/>
<dbReference type="AlphaFoldDB" id="A0A7J6PM81"/>
<dbReference type="PROSITE" id="PS00141">
    <property type="entry name" value="ASP_PROTEASE"/>
    <property type="match status" value="1"/>
</dbReference>
<evidence type="ECO:0000256" key="1">
    <source>
        <dbReference type="SAM" id="MobiDB-lite"/>
    </source>
</evidence>
<feature type="compositionally biased region" description="Basic and acidic residues" evidence="1">
    <location>
        <begin position="102"/>
        <end position="122"/>
    </location>
</feature>
<dbReference type="EMBL" id="JABANP010000006">
    <property type="protein sequence ID" value="KAF4697037.1"/>
    <property type="molecule type" value="Genomic_DNA"/>
</dbReference>
<comment type="caution">
    <text evidence="2">The sequence shown here is derived from an EMBL/GenBank/DDBJ whole genome shotgun (WGS) entry which is preliminary data.</text>
</comment>
<reference evidence="2 3" key="1">
    <citation type="submission" date="2020-04" db="EMBL/GenBank/DDBJ databases">
        <title>Perkinsus olseni comparative genomics.</title>
        <authorList>
            <person name="Bogema D.R."/>
        </authorList>
    </citation>
    <scope>NUCLEOTIDE SEQUENCE [LARGE SCALE GENOMIC DNA]</scope>
    <source>
        <strain evidence="2">00978-12</strain>
    </source>
</reference>
<evidence type="ECO:0000313" key="3">
    <source>
        <dbReference type="Proteomes" id="UP000541610"/>
    </source>
</evidence>
<proteinExistence type="predicted"/>
<dbReference type="GO" id="GO:0004190">
    <property type="term" value="F:aspartic-type endopeptidase activity"/>
    <property type="evidence" value="ECO:0007669"/>
    <property type="project" value="InterPro"/>
</dbReference>